<comment type="caution">
    <text evidence="2">The sequence shown here is derived from an EMBL/GenBank/DDBJ whole genome shotgun (WGS) entry which is preliminary data.</text>
</comment>
<evidence type="ECO:0000313" key="3">
    <source>
        <dbReference type="Proteomes" id="UP001165065"/>
    </source>
</evidence>
<feature type="region of interest" description="Disordered" evidence="1">
    <location>
        <begin position="314"/>
        <end position="337"/>
    </location>
</feature>
<protein>
    <submittedName>
        <fullName evidence="2">Uncharacterized protein</fullName>
    </submittedName>
</protein>
<keyword evidence="3" id="KW-1185">Reference proteome</keyword>
<dbReference type="EMBL" id="BRYA01000230">
    <property type="protein sequence ID" value="GMI44847.1"/>
    <property type="molecule type" value="Genomic_DNA"/>
</dbReference>
<feature type="region of interest" description="Disordered" evidence="1">
    <location>
        <begin position="1"/>
        <end position="84"/>
    </location>
</feature>
<evidence type="ECO:0000256" key="1">
    <source>
        <dbReference type="SAM" id="MobiDB-lite"/>
    </source>
</evidence>
<proteinExistence type="predicted"/>
<dbReference type="AlphaFoldDB" id="A0A9W7LCP6"/>
<gene>
    <name evidence="2" type="ORF">TrCOL_g12684</name>
</gene>
<sequence>MQHPKASESPKPSSEPSTAAQPTTRSQPLTPVDPPPPFQPVLHQRPNLPPQPPPLPPPSDPTTTSSGSTSLSPPSRIQVEKQEPNAPYVPIFEVKERITRSTLDYSVTFEAPEYWCRIAAVKNEDSPAMVNDILFDIDRIVLKDHGIKSFALLKTFLVDHRKVSESGALPVDVCLLRLGEEGGKRIPDDSLRQYLGKSSEPPPSLPSPSPVTKELSPPHPIPQCISRYSRLPSSSSLLPVSSRLGEFNSVGGGGYSDHDGSTGVSRIYDTSHNYDSDSVPFIPCPVCGHRVYVREGGDGDEAIARHLEREECRENGGRKRRGRGGGGGNDYTTEEEEGVKAGNARLPLGNEVNNKKLDAWISYVPGGDILVGRRLCGQVPINHHYTFTSSTNFYTLTHLYNLLLIRHSFLRQNARVFETPLYLPPNGWPAFKGSDREGGRLIRSLKETNEYVEQIAKICEIKVKRASWMDRKAPSPKQMPVTQKKRSVASTVHQQKVGGKSFVVYLGSVLPFQPTIKDLCTRHGFTLKGEAIWTFTGFPPTGWPMFTARTKSEMLRLNKGKVMSMISLHEYVAEIEVILREPGP</sequence>
<reference evidence="3" key="1">
    <citation type="journal article" date="2023" name="Commun. Biol.">
        <title>Genome analysis of Parmales, the sister group of diatoms, reveals the evolutionary specialization of diatoms from phago-mixotrophs to photoautotrophs.</title>
        <authorList>
            <person name="Ban H."/>
            <person name="Sato S."/>
            <person name="Yoshikawa S."/>
            <person name="Yamada K."/>
            <person name="Nakamura Y."/>
            <person name="Ichinomiya M."/>
            <person name="Sato N."/>
            <person name="Blanc-Mathieu R."/>
            <person name="Endo H."/>
            <person name="Kuwata A."/>
            <person name="Ogata H."/>
        </authorList>
    </citation>
    <scope>NUCLEOTIDE SEQUENCE [LARGE SCALE GENOMIC DNA]</scope>
</reference>
<accession>A0A9W7LCP6</accession>
<feature type="compositionally biased region" description="Pro residues" evidence="1">
    <location>
        <begin position="47"/>
        <end position="60"/>
    </location>
</feature>
<feature type="region of interest" description="Disordered" evidence="1">
    <location>
        <begin position="187"/>
        <end position="226"/>
    </location>
</feature>
<dbReference type="Proteomes" id="UP001165065">
    <property type="component" value="Unassembled WGS sequence"/>
</dbReference>
<feature type="compositionally biased region" description="Pro residues" evidence="1">
    <location>
        <begin position="200"/>
        <end position="209"/>
    </location>
</feature>
<evidence type="ECO:0000313" key="2">
    <source>
        <dbReference type="EMBL" id="GMI44847.1"/>
    </source>
</evidence>
<feature type="compositionally biased region" description="Low complexity" evidence="1">
    <location>
        <begin position="61"/>
        <end position="75"/>
    </location>
</feature>
<organism evidence="2 3">
    <name type="scientific">Triparma columacea</name>
    <dbReference type="NCBI Taxonomy" id="722753"/>
    <lineage>
        <taxon>Eukaryota</taxon>
        <taxon>Sar</taxon>
        <taxon>Stramenopiles</taxon>
        <taxon>Ochrophyta</taxon>
        <taxon>Bolidophyceae</taxon>
        <taxon>Parmales</taxon>
        <taxon>Triparmaceae</taxon>
        <taxon>Triparma</taxon>
    </lineage>
</organism>
<name>A0A9W7LCP6_9STRA</name>